<evidence type="ECO:0000256" key="1">
    <source>
        <dbReference type="SAM" id="SignalP"/>
    </source>
</evidence>
<feature type="chain" id="PRO_5025465159" evidence="1">
    <location>
        <begin position="20"/>
        <end position="198"/>
    </location>
</feature>
<evidence type="ECO:0000313" key="2">
    <source>
        <dbReference type="EMBL" id="KAF0286719.1"/>
    </source>
</evidence>
<gene>
    <name evidence="2" type="ORF">FJT64_014810</name>
</gene>
<dbReference type="EMBL" id="VIIS01002234">
    <property type="protein sequence ID" value="KAF0286719.1"/>
    <property type="molecule type" value="Genomic_DNA"/>
</dbReference>
<accession>A0A6A4V0K8</accession>
<organism evidence="2 3">
    <name type="scientific">Amphibalanus amphitrite</name>
    <name type="common">Striped barnacle</name>
    <name type="synonym">Balanus amphitrite</name>
    <dbReference type="NCBI Taxonomy" id="1232801"/>
    <lineage>
        <taxon>Eukaryota</taxon>
        <taxon>Metazoa</taxon>
        <taxon>Ecdysozoa</taxon>
        <taxon>Arthropoda</taxon>
        <taxon>Crustacea</taxon>
        <taxon>Multicrustacea</taxon>
        <taxon>Cirripedia</taxon>
        <taxon>Thoracica</taxon>
        <taxon>Thoracicalcarea</taxon>
        <taxon>Balanomorpha</taxon>
        <taxon>Balanoidea</taxon>
        <taxon>Balanidae</taxon>
        <taxon>Amphibalaninae</taxon>
        <taxon>Amphibalanus</taxon>
    </lineage>
</organism>
<protein>
    <submittedName>
        <fullName evidence="2">Uncharacterized protein</fullName>
    </submittedName>
</protein>
<evidence type="ECO:0000313" key="3">
    <source>
        <dbReference type="Proteomes" id="UP000440578"/>
    </source>
</evidence>
<keyword evidence="3" id="KW-1185">Reference proteome</keyword>
<name>A0A6A4V0K8_AMPAM</name>
<reference evidence="2 3" key="1">
    <citation type="submission" date="2019-07" db="EMBL/GenBank/DDBJ databases">
        <title>Draft genome assembly of a fouling barnacle, Amphibalanus amphitrite (Darwin, 1854): The first reference genome for Thecostraca.</title>
        <authorList>
            <person name="Kim W."/>
        </authorList>
    </citation>
    <scope>NUCLEOTIDE SEQUENCE [LARGE SCALE GENOMIC DNA]</scope>
    <source>
        <strain evidence="2">SNU_AA5</strain>
        <tissue evidence="2">Soma without cirri and trophi</tissue>
    </source>
</reference>
<dbReference type="AlphaFoldDB" id="A0A6A4V0K8"/>
<comment type="caution">
    <text evidence="2">The sequence shown here is derived from an EMBL/GenBank/DDBJ whole genome shotgun (WGS) entry which is preliminary data.</text>
</comment>
<proteinExistence type="predicted"/>
<feature type="signal peptide" evidence="1">
    <location>
        <begin position="1"/>
        <end position="19"/>
    </location>
</feature>
<sequence>MFTCSALAALLVASASVQAASPFSRRMEFCGHQPCLPPNRCQDVDGVSVCMRLEAPTCAGVSCEPGYQCALMQDVCVSLPCHPKPYCVKTNPCGDCASPERFCQLLPTPVCRPVVEPTCDNKVCLDGEICAEVPDNICLSPPCLPKLLCTDAAAWYQVAGSLAEKVQPSADSKAKAEELRLKISGEGGSEKNNSQEDD</sequence>
<keyword evidence="1" id="KW-0732">Signal</keyword>
<dbReference type="Proteomes" id="UP000440578">
    <property type="component" value="Unassembled WGS sequence"/>
</dbReference>